<dbReference type="InterPro" id="IPR032675">
    <property type="entry name" value="LRR_dom_sf"/>
</dbReference>
<dbReference type="Pfam" id="PF23247">
    <property type="entry name" value="LRR_RPS2"/>
    <property type="match status" value="1"/>
</dbReference>
<protein>
    <recommendedName>
        <fullName evidence="2">Disease resistance protein At4g27190-like leucine-rich repeats domain-containing protein</fullName>
    </recommendedName>
</protein>
<evidence type="ECO:0000313" key="3">
    <source>
        <dbReference type="EMBL" id="CAI9776500.1"/>
    </source>
</evidence>
<evidence type="ECO:0000259" key="2">
    <source>
        <dbReference type="Pfam" id="PF23247"/>
    </source>
</evidence>
<dbReference type="SUPFAM" id="SSF52047">
    <property type="entry name" value="RNI-like"/>
    <property type="match status" value="1"/>
</dbReference>
<sequence>MLFDIVLPQGTDCRRNTRFSQDPPRGMFSCLKKLDIKYCHRIEKLFPWRMLQNLCNLEFLYLFSCEKMAEIIAEEEEEEGMDVTNSITLPRLRHSSLNCLPELKLICKTTMTCNSMESIDYGAVEN</sequence>
<dbReference type="Proteomes" id="UP000834106">
    <property type="component" value="Chromosome 14"/>
</dbReference>
<gene>
    <name evidence="3" type="ORF">FPE_LOCUS23930</name>
</gene>
<name>A0AAD2E6D0_9LAMI</name>
<feature type="domain" description="Disease resistance protein At4g27190-like leucine-rich repeats" evidence="2">
    <location>
        <begin position="24"/>
        <end position="111"/>
    </location>
</feature>
<reference evidence="3" key="1">
    <citation type="submission" date="2023-05" db="EMBL/GenBank/DDBJ databases">
        <authorList>
            <person name="Huff M."/>
        </authorList>
    </citation>
    <scope>NUCLEOTIDE SEQUENCE</scope>
</reference>
<evidence type="ECO:0000313" key="4">
    <source>
        <dbReference type="Proteomes" id="UP000834106"/>
    </source>
</evidence>
<proteinExistence type="predicted"/>
<dbReference type="InterPro" id="IPR050905">
    <property type="entry name" value="Plant_NBS-LRR"/>
</dbReference>
<dbReference type="AlphaFoldDB" id="A0AAD2E6D0"/>
<keyword evidence="1" id="KW-0611">Plant defense</keyword>
<dbReference type="EMBL" id="OU503049">
    <property type="protein sequence ID" value="CAI9776500.1"/>
    <property type="molecule type" value="Genomic_DNA"/>
</dbReference>
<dbReference type="Gene3D" id="3.80.10.10">
    <property type="entry name" value="Ribonuclease Inhibitor"/>
    <property type="match status" value="1"/>
</dbReference>
<organism evidence="3 4">
    <name type="scientific">Fraxinus pennsylvanica</name>
    <dbReference type="NCBI Taxonomy" id="56036"/>
    <lineage>
        <taxon>Eukaryota</taxon>
        <taxon>Viridiplantae</taxon>
        <taxon>Streptophyta</taxon>
        <taxon>Embryophyta</taxon>
        <taxon>Tracheophyta</taxon>
        <taxon>Spermatophyta</taxon>
        <taxon>Magnoliopsida</taxon>
        <taxon>eudicotyledons</taxon>
        <taxon>Gunneridae</taxon>
        <taxon>Pentapetalae</taxon>
        <taxon>asterids</taxon>
        <taxon>lamiids</taxon>
        <taxon>Lamiales</taxon>
        <taxon>Oleaceae</taxon>
        <taxon>Oleeae</taxon>
        <taxon>Fraxinus</taxon>
    </lineage>
</organism>
<accession>A0AAD2E6D0</accession>
<evidence type="ECO:0000256" key="1">
    <source>
        <dbReference type="ARBA" id="ARBA00022821"/>
    </source>
</evidence>
<dbReference type="PANTHER" id="PTHR33463:SF187">
    <property type="entry name" value="AND NB-ARC DOMAIN DISEASE RESISTANCE PROTEIN, PUTATIVE-RELATED"/>
    <property type="match status" value="1"/>
</dbReference>
<dbReference type="PANTHER" id="PTHR33463">
    <property type="entry name" value="NB-ARC DOMAIN-CONTAINING PROTEIN-RELATED"/>
    <property type="match status" value="1"/>
</dbReference>
<dbReference type="InterPro" id="IPR057135">
    <property type="entry name" value="At4g27190-like_LRR"/>
</dbReference>
<keyword evidence="4" id="KW-1185">Reference proteome</keyword>